<reference evidence="2" key="1">
    <citation type="journal article" date="2023" name="Genome Biol. Evol.">
        <title>First Whole Genome Sequence and Flow Cytometry Genome Size Data for the Lichen-Forming Fungus Ramalina farinacea (Ascomycota).</title>
        <authorList>
            <person name="Llewellyn T."/>
            <person name="Mian S."/>
            <person name="Hill R."/>
            <person name="Leitch I.J."/>
            <person name="Gaya E."/>
        </authorList>
    </citation>
    <scope>NUCLEOTIDE SEQUENCE</scope>
    <source>
        <strain evidence="2">LIQ254RAFAR</strain>
    </source>
</reference>
<proteinExistence type="predicted"/>
<accession>A0AA43QTA1</accession>
<comment type="caution">
    <text evidence="2">The sequence shown here is derived from an EMBL/GenBank/DDBJ whole genome shotgun (WGS) entry which is preliminary data.</text>
</comment>
<name>A0AA43QTA1_9LECA</name>
<organism evidence="2 3">
    <name type="scientific">Ramalina farinacea</name>
    <dbReference type="NCBI Taxonomy" id="258253"/>
    <lineage>
        <taxon>Eukaryota</taxon>
        <taxon>Fungi</taxon>
        <taxon>Dikarya</taxon>
        <taxon>Ascomycota</taxon>
        <taxon>Pezizomycotina</taxon>
        <taxon>Lecanoromycetes</taxon>
        <taxon>OSLEUM clade</taxon>
        <taxon>Lecanoromycetidae</taxon>
        <taxon>Lecanorales</taxon>
        <taxon>Lecanorineae</taxon>
        <taxon>Ramalinaceae</taxon>
        <taxon>Ramalina</taxon>
    </lineage>
</organism>
<evidence type="ECO:0000313" key="2">
    <source>
        <dbReference type="EMBL" id="MDI1492261.1"/>
    </source>
</evidence>
<keyword evidence="3" id="KW-1185">Reference proteome</keyword>
<evidence type="ECO:0000313" key="3">
    <source>
        <dbReference type="Proteomes" id="UP001161017"/>
    </source>
</evidence>
<protein>
    <submittedName>
        <fullName evidence="2">Uncharacterized protein</fullName>
    </submittedName>
</protein>
<feature type="region of interest" description="Disordered" evidence="1">
    <location>
        <begin position="829"/>
        <end position="850"/>
    </location>
</feature>
<sequence>MRDTPNDVFNSTRRGDVSAWARLLDALLPHDVESIGANAPDLACDLGERPEVEEMLLILQSARVEVGVDLISYKGIQQGRWEEVRWIMSTILEKGRGCHQQQDPYLEHLRYQWPSRGISLDEITNEPVATVEMLEPTRHTQRKPNPLSILHDDASVRVAEKSCMGQIWLSLGFLILEAESKAKEPKLYESIMSHVLDLLAQMHHLNALPSTMYNYSGAKDESVLRRPPTLHLLSDRILTVLTDVAWKKHWVSEMAKAKDYGYELPAPRVQPELARVGSEIWLELVLWACIEGGWITEAASIIVQMEKQANESLPWFTISWDQVCKTRAPELDWTAILRLHIERTRLNQSTGIRVANSGFSSIDMGARTVSSEVILAILDGLVNGSIARPASSETEAGEFYRYVVDCRNLLLRGDLQLTASEANSLALRTIETSILDLDLDVTIVGRIISLALLASHDKEPEALSTSAMDQDGVDYSASLLGLLHSTLFAYAAAGDLTGVKQSLEAIQNTIDKNRICYIQEFADDMRERLAQGQEDLSSLAPTDKKAPPMLHPQVPVHVLERLLSFVADNKLAELGKWLLHNDDIDGGVFASQIYSAPALQAPLLRLASALADNNLMTRVLERLDSPLSPTMLHALLRCQTILGKWQSVEKILTHFQRSQDEEADWNSEDALSIAATVLRLSGMRRREQLMQAQTILFDLMEGRFDKARDPSQRRNFDKIMLSKQLGAVLRSIPGDVFAFLARAQRGWTMPFLKKAHLSASGFDLLLDEVVQRLGSAAGRELWLRWCSSPEYQSEAFHDSTSEEVVEPSLFLIRTIIRPILQKIGLQPSMSSVGERNQGDQESEVKNSQGLHSSVLDPVSTRALSGEDVQILRWAIEVFQAFGLDEKAIHREVPSKVR</sequence>
<gene>
    <name evidence="2" type="ORF">OHK93_003473</name>
</gene>
<dbReference type="Proteomes" id="UP001161017">
    <property type="component" value="Unassembled WGS sequence"/>
</dbReference>
<evidence type="ECO:0000256" key="1">
    <source>
        <dbReference type="SAM" id="MobiDB-lite"/>
    </source>
</evidence>
<dbReference type="EMBL" id="JAPUFD010000018">
    <property type="protein sequence ID" value="MDI1492261.1"/>
    <property type="molecule type" value="Genomic_DNA"/>
</dbReference>
<dbReference type="AlphaFoldDB" id="A0AA43QTA1"/>